<dbReference type="Gene3D" id="3.90.550.10">
    <property type="entry name" value="Spore Coat Polysaccharide Biosynthesis Protein SpsA, Chain A"/>
    <property type="match status" value="1"/>
</dbReference>
<name>A0ABU5EHS2_9PROT</name>
<keyword evidence="3" id="KW-0328">Glycosyltransferase</keyword>
<reference evidence="3 4" key="1">
    <citation type="journal article" date="2016" name="Antonie Van Leeuwenhoek">
        <title>Dongia soli sp. nov., isolated from soil from Dokdo, Korea.</title>
        <authorList>
            <person name="Kim D.U."/>
            <person name="Lee H."/>
            <person name="Kim H."/>
            <person name="Kim S.G."/>
            <person name="Ka J.O."/>
        </authorList>
    </citation>
    <scope>NUCLEOTIDE SEQUENCE [LARGE SCALE GENOMIC DNA]</scope>
    <source>
        <strain evidence="3 4">D78</strain>
    </source>
</reference>
<dbReference type="InterPro" id="IPR001173">
    <property type="entry name" value="Glyco_trans_2-like"/>
</dbReference>
<proteinExistence type="predicted"/>
<feature type="domain" description="Glycosyltransferase 2-like" evidence="2">
    <location>
        <begin position="48"/>
        <end position="229"/>
    </location>
</feature>
<keyword evidence="4" id="KW-1185">Reference proteome</keyword>
<accession>A0ABU5EHS2</accession>
<evidence type="ECO:0000313" key="3">
    <source>
        <dbReference type="EMBL" id="MDY0885761.1"/>
    </source>
</evidence>
<dbReference type="PANTHER" id="PTHR43646:SF3">
    <property type="entry name" value="SLR1566 PROTEIN"/>
    <property type="match status" value="1"/>
</dbReference>
<dbReference type="NCBIfam" id="TIGR03469">
    <property type="entry name" value="HpnB"/>
    <property type="match status" value="1"/>
</dbReference>
<dbReference type="InterPro" id="IPR029044">
    <property type="entry name" value="Nucleotide-diphossugar_trans"/>
</dbReference>
<dbReference type="RefSeq" id="WP_320510836.1">
    <property type="nucleotide sequence ID" value="NZ_JAXCLW010000013.1"/>
</dbReference>
<sequence>MTDIWIAIAGLPVGIWFYLLLFRGRFWLELPKPAVATAPETWPPVAAVVPARNEAGVVGKAIGALLRQDYPAPFRVILVDDNSEDATAAEARAAAEAAGATERLTVLSGKRLTQGWTGKMWAVHQGLGALEKVMPSAQYVLLTDADIEHAPDSLRNLVARACAGDAKAGRYKLVSLMARLRTDTFAEKALIPAYIFFFQKLYPFAWINDPKSRMAGAAGGCMLVERKALKAAGGIAAIKDALIDDCALGRVMKKHGPIWLGLADNVSSLRGYPQWRDIWMLIARSAFTQLNHSTRLLIGCVLGMIFTYLLAPIFTIDGNAGTRGLGIMAWAMMTLSYLPTLYYYRRSVLWAPFLPLVALFYLLATVDSARRHWVGRGGEWKGRMQAKKTA</sequence>
<keyword evidence="1" id="KW-0812">Transmembrane</keyword>
<feature type="transmembrane region" description="Helical" evidence="1">
    <location>
        <begin position="349"/>
        <end position="366"/>
    </location>
</feature>
<feature type="transmembrane region" description="Helical" evidence="1">
    <location>
        <begin position="6"/>
        <end position="22"/>
    </location>
</feature>
<organism evidence="3 4">
    <name type="scientific">Dongia soli</name>
    <dbReference type="NCBI Taxonomy" id="600628"/>
    <lineage>
        <taxon>Bacteria</taxon>
        <taxon>Pseudomonadati</taxon>
        <taxon>Pseudomonadota</taxon>
        <taxon>Alphaproteobacteria</taxon>
        <taxon>Rhodospirillales</taxon>
        <taxon>Dongiaceae</taxon>
        <taxon>Dongia</taxon>
    </lineage>
</organism>
<dbReference type="PANTHER" id="PTHR43646">
    <property type="entry name" value="GLYCOSYLTRANSFERASE"/>
    <property type="match status" value="1"/>
</dbReference>
<dbReference type="InterPro" id="IPR017832">
    <property type="entry name" value="Glyco_trans_2_hopen-assoc_HpnB"/>
</dbReference>
<evidence type="ECO:0000256" key="1">
    <source>
        <dbReference type="SAM" id="Phobius"/>
    </source>
</evidence>
<feature type="transmembrane region" description="Helical" evidence="1">
    <location>
        <begin position="296"/>
        <end position="315"/>
    </location>
</feature>
<protein>
    <submittedName>
        <fullName evidence="3">Glycosyltransferase</fullName>
        <ecNumber evidence="3">2.4.-.-</ecNumber>
    </submittedName>
</protein>
<dbReference type="GO" id="GO:0016757">
    <property type="term" value="F:glycosyltransferase activity"/>
    <property type="evidence" value="ECO:0007669"/>
    <property type="project" value="UniProtKB-KW"/>
</dbReference>
<comment type="caution">
    <text evidence="3">The sequence shown here is derived from an EMBL/GenBank/DDBJ whole genome shotgun (WGS) entry which is preliminary data.</text>
</comment>
<dbReference type="EC" id="2.4.-.-" evidence="3"/>
<dbReference type="SUPFAM" id="SSF53448">
    <property type="entry name" value="Nucleotide-diphospho-sugar transferases"/>
    <property type="match status" value="1"/>
</dbReference>
<dbReference type="EMBL" id="JAXCLW010000013">
    <property type="protein sequence ID" value="MDY0885761.1"/>
    <property type="molecule type" value="Genomic_DNA"/>
</dbReference>
<keyword evidence="1" id="KW-1133">Transmembrane helix</keyword>
<evidence type="ECO:0000259" key="2">
    <source>
        <dbReference type="Pfam" id="PF00535"/>
    </source>
</evidence>
<dbReference type="Pfam" id="PF00535">
    <property type="entry name" value="Glycos_transf_2"/>
    <property type="match status" value="1"/>
</dbReference>
<keyword evidence="1" id="KW-0472">Membrane</keyword>
<gene>
    <name evidence="3" type="ORF">SMD27_23185</name>
</gene>
<keyword evidence="3" id="KW-0808">Transferase</keyword>
<dbReference type="Proteomes" id="UP001279642">
    <property type="component" value="Unassembled WGS sequence"/>
</dbReference>
<evidence type="ECO:0000313" key="4">
    <source>
        <dbReference type="Proteomes" id="UP001279642"/>
    </source>
</evidence>